<dbReference type="Proteomes" id="UP000287330">
    <property type="component" value="Unassembled WGS sequence"/>
</dbReference>
<name>A0A432XS93_9GAMM</name>
<dbReference type="NCBIfam" id="NF008747">
    <property type="entry name" value="PRK11780.1"/>
    <property type="match status" value="1"/>
</dbReference>
<evidence type="ECO:0000313" key="3">
    <source>
        <dbReference type="Proteomes" id="UP000287330"/>
    </source>
</evidence>
<comment type="catalytic activity">
    <reaction evidence="1">
        <text>glyoxal + H2O = glycolate + H(+)</text>
        <dbReference type="Rhea" id="RHEA:51672"/>
        <dbReference type="ChEBI" id="CHEBI:15377"/>
        <dbReference type="ChEBI" id="CHEBI:15378"/>
        <dbReference type="ChEBI" id="CHEBI:29805"/>
        <dbReference type="ChEBI" id="CHEBI:34779"/>
    </reaction>
</comment>
<dbReference type="CDD" id="cd03133">
    <property type="entry name" value="GATase1_ES1"/>
    <property type="match status" value="1"/>
</dbReference>
<dbReference type="RefSeq" id="WP_110575599.1">
    <property type="nucleotide sequence ID" value="NZ_PIPV01000010.1"/>
</dbReference>
<reference evidence="3" key="1">
    <citation type="journal article" date="2018" name="Front. Microbiol.">
        <title>Genome-Based Analysis Reveals the Taxonomy and Diversity of the Family Idiomarinaceae.</title>
        <authorList>
            <person name="Liu Y."/>
            <person name="Lai Q."/>
            <person name="Shao Z."/>
        </authorList>
    </citation>
    <scope>NUCLEOTIDE SEQUENCE [LARGE SCALE GENOMIC DNA]</scope>
    <source>
        <strain evidence="3">F23</strain>
    </source>
</reference>
<organism evidence="2 3">
    <name type="scientific">Idiomarina fontislapidosi</name>
    <dbReference type="NCBI Taxonomy" id="263723"/>
    <lineage>
        <taxon>Bacteria</taxon>
        <taxon>Pseudomonadati</taxon>
        <taxon>Pseudomonadota</taxon>
        <taxon>Gammaproteobacteria</taxon>
        <taxon>Alteromonadales</taxon>
        <taxon>Idiomarinaceae</taxon>
        <taxon>Idiomarina</taxon>
    </lineage>
</organism>
<dbReference type="EMBL" id="PIPV01000010">
    <property type="protein sequence ID" value="RUO51451.1"/>
    <property type="molecule type" value="Genomic_DNA"/>
</dbReference>
<gene>
    <name evidence="2" type="ORF">CWE25_10985</name>
</gene>
<evidence type="ECO:0000256" key="1">
    <source>
        <dbReference type="PIRNR" id="PIRNR006320"/>
    </source>
</evidence>
<dbReference type="GO" id="GO:0016829">
    <property type="term" value="F:lyase activity"/>
    <property type="evidence" value="ECO:0007669"/>
    <property type="project" value="UniProtKB-UniRule"/>
</dbReference>
<dbReference type="PANTHER" id="PTHR10224:SF12">
    <property type="entry name" value="GLYOXALASE ELBB"/>
    <property type="match status" value="1"/>
</dbReference>
<dbReference type="PIRSF" id="PIRSF006320">
    <property type="entry name" value="Elb2"/>
    <property type="match status" value="1"/>
</dbReference>
<comment type="similarity">
    <text evidence="1">Belongs to the peptidase C56 family.</text>
</comment>
<dbReference type="Gene3D" id="3.40.50.880">
    <property type="match status" value="1"/>
</dbReference>
<comment type="caution">
    <text evidence="2">The sequence shown here is derived from an EMBL/GenBank/DDBJ whole genome shotgun (WGS) entry which is preliminary data.</text>
</comment>
<protein>
    <recommendedName>
        <fullName evidence="1">Glyoxalase</fullName>
    </recommendedName>
</protein>
<dbReference type="InterPro" id="IPR026041">
    <property type="entry name" value="ElbB"/>
</dbReference>
<sequence length="217" mass="23034">MKHVAVILSGCGVFDGAEVNEAVLTLLHLEKQGAKYSIFAPDVQQMHVVDHLKGEASGEQRNVLTESARIARGDIKPLSELDAANFDALILPGGFGVAKNLCNFAEKGADSTVNAEVLAVGKAFKDAKKPAGYMCIAPVLLPHVYGKGVKGTIGTDADTANAYNQMGGEHVDCQVRDIVVDDAHRVVTTPAYMLAECLLDADEGIKKLVEKVLFMAA</sequence>
<comment type="function">
    <text evidence="1">Displays glyoxalase activity, catalyzing the conversion of glyoxal to glycolate.</text>
</comment>
<evidence type="ECO:0000313" key="2">
    <source>
        <dbReference type="EMBL" id="RUO51451.1"/>
    </source>
</evidence>
<dbReference type="PANTHER" id="PTHR10224">
    <property type="entry name" value="ES1 PROTEIN HOMOLOG, MITOCHONDRIAL"/>
    <property type="match status" value="1"/>
</dbReference>
<accession>A0A432XS93</accession>
<dbReference type="AlphaFoldDB" id="A0A432XS93"/>
<keyword evidence="1" id="KW-0456">Lyase</keyword>
<keyword evidence="3" id="KW-1185">Reference proteome</keyword>
<proteinExistence type="inferred from homology"/>
<dbReference type="InterPro" id="IPR029062">
    <property type="entry name" value="Class_I_gatase-like"/>
</dbReference>
<dbReference type="SUPFAM" id="SSF52317">
    <property type="entry name" value="Class I glutamine amidotransferase-like"/>
    <property type="match status" value="1"/>
</dbReference>
<dbReference type="OrthoDB" id="5605062at2"/>